<dbReference type="AlphaFoldDB" id="A0A8J7QZ44"/>
<evidence type="ECO:0000313" key="1">
    <source>
        <dbReference type="EMBL" id="MBP0439433.1"/>
    </source>
</evidence>
<evidence type="ECO:0000313" key="2">
    <source>
        <dbReference type="Proteomes" id="UP000666240"/>
    </source>
</evidence>
<keyword evidence="2" id="KW-1185">Reference proteome</keyword>
<sequence>MAAKFRLVSEHLYWWPVDVSMPDPEAAGKLMTMKFEARFKAVRESVLRAKGTEISQIDNPNERVAQEVEQLLDVITDWRGVVDENDAAVPFTKDALREAMEMQWFRTAVFRAWGDSMRTDVARRGN</sequence>
<organism evidence="1 2">
    <name type="scientific">Tianweitania sediminis</name>
    <dbReference type="NCBI Taxonomy" id="1502156"/>
    <lineage>
        <taxon>Bacteria</taxon>
        <taxon>Pseudomonadati</taxon>
        <taxon>Pseudomonadota</taxon>
        <taxon>Alphaproteobacteria</taxon>
        <taxon>Hyphomicrobiales</taxon>
        <taxon>Phyllobacteriaceae</taxon>
        <taxon>Tianweitania</taxon>
    </lineage>
</organism>
<dbReference type="Proteomes" id="UP000666240">
    <property type="component" value="Unassembled WGS sequence"/>
</dbReference>
<dbReference type="EMBL" id="JAGIYY010000003">
    <property type="protein sequence ID" value="MBP0439433.1"/>
    <property type="molecule type" value="Genomic_DNA"/>
</dbReference>
<accession>A0A8J7QZ44</accession>
<name>A0A8J7QZ44_9HYPH</name>
<gene>
    <name evidence="1" type="ORF">J5Y06_12300</name>
</gene>
<dbReference type="RefSeq" id="WP_209335437.1">
    <property type="nucleotide sequence ID" value="NZ_JAGIYY010000003.1"/>
</dbReference>
<proteinExistence type="predicted"/>
<reference evidence="1" key="1">
    <citation type="submission" date="2021-03" db="EMBL/GenBank/DDBJ databases">
        <title>Genome sequencing and assembly of Tianweitania sediminis.</title>
        <authorList>
            <person name="Chhetri G."/>
        </authorList>
    </citation>
    <scope>NUCLEOTIDE SEQUENCE</scope>
    <source>
        <strain evidence="1">Z8</strain>
    </source>
</reference>
<protein>
    <submittedName>
        <fullName evidence="1">Uncharacterized protein</fullName>
    </submittedName>
</protein>
<comment type="caution">
    <text evidence="1">The sequence shown here is derived from an EMBL/GenBank/DDBJ whole genome shotgun (WGS) entry which is preliminary data.</text>
</comment>